<geneLocation type="mitochondrion" evidence="3"/>
<feature type="domain" description="DUF8018" evidence="2">
    <location>
        <begin position="192"/>
        <end position="291"/>
    </location>
</feature>
<protein>
    <recommendedName>
        <fullName evidence="2">DUF8018 domain-containing protein</fullName>
    </recommendedName>
</protein>
<dbReference type="EMBL" id="MG011535">
    <property type="protein sequence ID" value="QCQ81899.1"/>
    <property type="molecule type" value="Genomic_DNA"/>
</dbReference>
<name>A0A4P8PFN1_AMMMO</name>
<keyword evidence="3" id="KW-0496">Mitochondrion</keyword>
<reference evidence="3" key="1">
    <citation type="journal article" date="2019" name="Plant Syst. Evol.">
        <title>Analyses of mitochondrial genomes of the genus Ammopiptanthus provide new insights into the evolution of legume plants.</title>
        <authorList>
            <person name="Feng L."/>
            <person name="Li N."/>
            <person name="Yang W."/>
            <person name="Li Y."/>
            <person name="Wang C.-M."/>
            <person name="Tong S.-W."/>
            <person name="He J.-X."/>
        </authorList>
    </citation>
    <scope>NUCLEOTIDE SEQUENCE</scope>
</reference>
<organism evidence="3">
    <name type="scientific">Ammopiptanthus mongolicus</name>
    <name type="common">Piptanthus mongolicus</name>
    <dbReference type="NCBI Taxonomy" id="126911"/>
    <lineage>
        <taxon>Eukaryota</taxon>
        <taxon>Viridiplantae</taxon>
        <taxon>Streptophyta</taxon>
        <taxon>Embryophyta</taxon>
        <taxon>Tracheophyta</taxon>
        <taxon>Spermatophyta</taxon>
        <taxon>Magnoliopsida</taxon>
        <taxon>eudicotyledons</taxon>
        <taxon>Gunneridae</taxon>
        <taxon>Pentapetalae</taxon>
        <taxon>rosids</taxon>
        <taxon>fabids</taxon>
        <taxon>Fabales</taxon>
        <taxon>Fabaceae</taxon>
        <taxon>Papilionoideae</taxon>
        <taxon>50 kb inversion clade</taxon>
        <taxon>genistoids sensu lato</taxon>
        <taxon>core genistoids</taxon>
        <taxon>Sophoreae</taxon>
        <taxon>Ammopiptanthus</taxon>
    </lineage>
</organism>
<dbReference type="Pfam" id="PF26057">
    <property type="entry name" value="DUF8018"/>
    <property type="match status" value="1"/>
</dbReference>
<accession>A0A4P8PFN1</accession>
<dbReference type="AlphaFoldDB" id="A0A4P8PFN1"/>
<gene>
    <name evidence="3" type="primary">orf117</name>
</gene>
<dbReference type="InterPro" id="IPR058331">
    <property type="entry name" value="DUF8018"/>
</dbReference>
<evidence type="ECO:0000313" key="3">
    <source>
        <dbReference type="EMBL" id="QCQ81899.1"/>
    </source>
</evidence>
<sequence>MLFFSVGQQPTSDFRLPELGEQARISLSFFGGAEQLKNEPKQMKKIIEMLNCFRRSKAKEEKDKRRSPYANEEVAKLSKEEMMDRIKDKDVVKAESEKKQEKGRDYEFKLKLGLALAMAILFAMRTILIGECQPFMMSSSEGPNQGWTDLLGSSERESSEDTLSSVNQQGARPAPAPNEAYPPVVPYPYQSNEIIGGDCVEAIQQRFLGGLVSPSAHDIQMARNQAEDQFEVKVDIVRVMAGLDPSGDWMGRGASALENTRTGTGEEYFCRLHQMLDDLQTAGLQSETFRLLVPG</sequence>
<feature type="region of interest" description="Disordered" evidence="1">
    <location>
        <begin position="140"/>
        <end position="183"/>
    </location>
</feature>
<dbReference type="InterPro" id="IPR052694">
    <property type="entry name" value="Mt_uS3-like"/>
</dbReference>
<dbReference type="PANTHER" id="PTHR35289:SF1">
    <property type="entry name" value="ATP SYNTHASE 9 MITOCHONDRIAL-RELATED"/>
    <property type="match status" value="1"/>
</dbReference>
<dbReference type="PANTHER" id="PTHR35289">
    <property type="entry name" value="TRANSMEMBRANE PROTEIN"/>
    <property type="match status" value="1"/>
</dbReference>
<proteinExistence type="predicted"/>
<evidence type="ECO:0000259" key="2">
    <source>
        <dbReference type="Pfam" id="PF26057"/>
    </source>
</evidence>
<evidence type="ECO:0000256" key="1">
    <source>
        <dbReference type="SAM" id="MobiDB-lite"/>
    </source>
</evidence>
<feature type="compositionally biased region" description="Polar residues" evidence="1">
    <location>
        <begin position="161"/>
        <end position="170"/>
    </location>
</feature>